<evidence type="ECO:0000313" key="6">
    <source>
        <dbReference type="Proteomes" id="UP000093985"/>
    </source>
</evidence>
<comment type="caution">
    <text evidence="5">The sequence shown here is derived from an EMBL/GenBank/DDBJ whole genome shotgun (WGS) entry which is preliminary data.</text>
</comment>
<protein>
    <submittedName>
        <fullName evidence="5">TetR family transcriptional regulator</fullName>
    </submittedName>
</protein>
<reference evidence="6" key="1">
    <citation type="submission" date="2016-06" db="EMBL/GenBank/DDBJ databases">
        <authorList>
            <person name="Sutton G."/>
            <person name="Brinkac L."/>
            <person name="Sanka R."/>
            <person name="Adams M."/>
            <person name="Lau E."/>
            <person name="Mehaffy C."/>
            <person name="Tameris M."/>
            <person name="Hatherill M."/>
            <person name="Hanekom W."/>
            <person name="Mahomed H."/>
            <person name="Mcshane H."/>
        </authorList>
    </citation>
    <scope>NUCLEOTIDE SEQUENCE [LARGE SCALE GENOMIC DNA]</scope>
    <source>
        <strain evidence="6">852014-51077_SCH5608930-a</strain>
    </source>
</reference>
<accession>A0A1A2F0A7</accession>
<feature type="domain" description="HTH tetR-type" evidence="4">
    <location>
        <begin position="6"/>
        <end position="66"/>
    </location>
</feature>
<keyword evidence="1 2" id="KW-0238">DNA-binding</keyword>
<dbReference type="AlphaFoldDB" id="A0A1A2F0A7"/>
<evidence type="ECO:0000256" key="2">
    <source>
        <dbReference type="PROSITE-ProRule" id="PRU00335"/>
    </source>
</evidence>
<evidence type="ECO:0000256" key="3">
    <source>
        <dbReference type="SAM" id="MobiDB-lite"/>
    </source>
</evidence>
<feature type="compositionally biased region" description="Low complexity" evidence="3">
    <location>
        <begin position="198"/>
        <end position="213"/>
    </location>
</feature>
<dbReference type="InterPro" id="IPR001647">
    <property type="entry name" value="HTH_TetR"/>
</dbReference>
<dbReference type="Pfam" id="PF00440">
    <property type="entry name" value="TetR_N"/>
    <property type="match status" value="1"/>
</dbReference>
<dbReference type="RefSeq" id="WP_064853175.1">
    <property type="nucleotide sequence ID" value="NZ_LZIM01000098.1"/>
</dbReference>
<dbReference type="GO" id="GO:0003677">
    <property type="term" value="F:DNA binding"/>
    <property type="evidence" value="ECO:0007669"/>
    <property type="project" value="UniProtKB-UniRule"/>
</dbReference>
<sequence>MPMPEKFAAGDFVDAAIALILAGGPGAATATAVAQAVGAPSGSVYHRFPTRRDLLAEAWLTPVRRFQDDFLPVLAADGDPVGTGISAARHVLRWSADHQEAAALLARYSRSDLVSADCSAAVLAEADALDRRAAEALDGFLARFPAGDRARVRLAVIDAPLALVRSSLAAGGPDADTAELAADVARRLLASGTGRATSPGRRSSFPPTSRRPK</sequence>
<dbReference type="Gene3D" id="1.10.357.10">
    <property type="entry name" value="Tetracycline Repressor, domain 2"/>
    <property type="match status" value="1"/>
</dbReference>
<evidence type="ECO:0000256" key="1">
    <source>
        <dbReference type="ARBA" id="ARBA00023125"/>
    </source>
</evidence>
<dbReference type="OrthoDB" id="8701707at2"/>
<feature type="DNA-binding region" description="H-T-H motif" evidence="2">
    <location>
        <begin position="29"/>
        <end position="48"/>
    </location>
</feature>
<proteinExistence type="predicted"/>
<evidence type="ECO:0000259" key="4">
    <source>
        <dbReference type="PROSITE" id="PS50977"/>
    </source>
</evidence>
<organism evidence="5 6">
    <name type="scientific">Mycolicibacter sinensis (strain JDM601)</name>
    <name type="common">Mycobacterium sinense</name>
    <dbReference type="NCBI Taxonomy" id="875328"/>
    <lineage>
        <taxon>Bacteria</taxon>
        <taxon>Bacillati</taxon>
        <taxon>Actinomycetota</taxon>
        <taxon>Actinomycetes</taxon>
        <taxon>Mycobacteriales</taxon>
        <taxon>Mycobacteriaceae</taxon>
        <taxon>Mycolicibacter</taxon>
    </lineage>
</organism>
<name>A0A1A2F0A7_MYCSD</name>
<evidence type="ECO:0000313" key="5">
    <source>
        <dbReference type="EMBL" id="OBG11113.1"/>
    </source>
</evidence>
<dbReference type="EMBL" id="LZIN01000001">
    <property type="protein sequence ID" value="OBG11113.1"/>
    <property type="molecule type" value="Genomic_DNA"/>
</dbReference>
<gene>
    <name evidence="5" type="ORF">A5771_00135</name>
</gene>
<dbReference type="Proteomes" id="UP000093985">
    <property type="component" value="Unassembled WGS sequence"/>
</dbReference>
<dbReference type="InterPro" id="IPR009057">
    <property type="entry name" value="Homeodomain-like_sf"/>
</dbReference>
<dbReference type="PROSITE" id="PS50977">
    <property type="entry name" value="HTH_TETR_2"/>
    <property type="match status" value="1"/>
</dbReference>
<dbReference type="SUPFAM" id="SSF46689">
    <property type="entry name" value="Homeodomain-like"/>
    <property type="match status" value="1"/>
</dbReference>
<feature type="region of interest" description="Disordered" evidence="3">
    <location>
        <begin position="191"/>
        <end position="213"/>
    </location>
</feature>